<feature type="domain" description="Glutaredoxin" evidence="1">
    <location>
        <begin position="128"/>
        <end position="195"/>
    </location>
</feature>
<evidence type="ECO:0000259" key="1">
    <source>
        <dbReference type="Pfam" id="PF00462"/>
    </source>
</evidence>
<dbReference type="PRINTS" id="PR00160">
    <property type="entry name" value="GLUTAREDOXIN"/>
</dbReference>
<dbReference type="InterPro" id="IPR014025">
    <property type="entry name" value="Glutaredoxin_subgr"/>
</dbReference>
<dbReference type="InterPro" id="IPR002109">
    <property type="entry name" value="Glutaredoxin"/>
</dbReference>
<dbReference type="PANTHER" id="PTHR46679">
    <property type="match status" value="1"/>
</dbReference>
<dbReference type="PROSITE" id="PS51354">
    <property type="entry name" value="GLUTAREDOXIN_2"/>
    <property type="match status" value="1"/>
</dbReference>
<dbReference type="SUPFAM" id="SSF52833">
    <property type="entry name" value="Thioredoxin-like"/>
    <property type="match status" value="2"/>
</dbReference>
<evidence type="ECO:0000313" key="3">
    <source>
        <dbReference type="WBParaSite" id="MBELARI_LOCUS15974"/>
    </source>
</evidence>
<dbReference type="WBParaSite" id="MBELARI_LOCUS15974">
    <property type="protein sequence ID" value="MBELARI_LOCUS15974"/>
    <property type="gene ID" value="MBELARI_LOCUS15974"/>
</dbReference>
<organism evidence="2 3">
    <name type="scientific">Mesorhabditis belari</name>
    <dbReference type="NCBI Taxonomy" id="2138241"/>
    <lineage>
        <taxon>Eukaryota</taxon>
        <taxon>Metazoa</taxon>
        <taxon>Ecdysozoa</taxon>
        <taxon>Nematoda</taxon>
        <taxon>Chromadorea</taxon>
        <taxon>Rhabditida</taxon>
        <taxon>Rhabditina</taxon>
        <taxon>Rhabditomorpha</taxon>
        <taxon>Rhabditoidea</taxon>
        <taxon>Rhabditidae</taxon>
        <taxon>Mesorhabditinae</taxon>
        <taxon>Mesorhabditis</taxon>
    </lineage>
</organism>
<proteinExistence type="predicted"/>
<dbReference type="AlphaFoldDB" id="A0AAF3EPY2"/>
<dbReference type="InterPro" id="IPR036249">
    <property type="entry name" value="Thioredoxin-like_sf"/>
</dbReference>
<protein>
    <submittedName>
        <fullName evidence="3">Glutaredoxin domain-containing protein</fullName>
    </submittedName>
</protein>
<dbReference type="GO" id="GO:0015035">
    <property type="term" value="F:protein-disulfide reductase activity"/>
    <property type="evidence" value="ECO:0007669"/>
    <property type="project" value="TreeGrafter"/>
</dbReference>
<dbReference type="PANTHER" id="PTHR46679:SF3">
    <property type="entry name" value="GLUTAREDOXIN DOMAIN-CONTAINING PROTEIN"/>
    <property type="match status" value="1"/>
</dbReference>
<name>A0AAF3EPY2_9BILA</name>
<dbReference type="Gene3D" id="3.40.30.10">
    <property type="entry name" value="Glutaredoxin"/>
    <property type="match status" value="2"/>
</dbReference>
<keyword evidence="2" id="KW-1185">Reference proteome</keyword>
<feature type="domain" description="Glutaredoxin" evidence="1">
    <location>
        <begin position="29"/>
        <end position="90"/>
    </location>
</feature>
<accession>A0AAF3EPY2</accession>
<dbReference type="Pfam" id="PF00462">
    <property type="entry name" value="Glutaredoxin"/>
    <property type="match status" value="2"/>
</dbReference>
<dbReference type="GO" id="GO:0005739">
    <property type="term" value="C:mitochondrion"/>
    <property type="evidence" value="ECO:0007669"/>
    <property type="project" value="TreeGrafter"/>
</dbReference>
<evidence type="ECO:0000313" key="2">
    <source>
        <dbReference type="Proteomes" id="UP000887575"/>
    </source>
</evidence>
<sequence>MFSSDEKLRPRGYPKFFGPILKDTEENLVILYTKNNCNESKTMRDRLKNEKINFVEKNIDNLSKENPQAAKDYALGLRVIAQKQSMPQLFELTTLHYRSSMGGSTSQHKQELPKICDPIVEEVRQNSVVMYSTTSCGYCKMAKDLLRNEEIEFVEKDIEAMHKNSPEQATQYVKALQIITKKTTVPQIFICKQHIGGYTDLDKVRPRLHEMISRCDLNHKKPSRSVKNEKSML</sequence>
<reference evidence="3" key="1">
    <citation type="submission" date="2024-02" db="UniProtKB">
        <authorList>
            <consortium name="WormBaseParasite"/>
        </authorList>
    </citation>
    <scope>IDENTIFICATION</scope>
</reference>
<dbReference type="Proteomes" id="UP000887575">
    <property type="component" value="Unassembled WGS sequence"/>
</dbReference>
<dbReference type="CDD" id="cd02066">
    <property type="entry name" value="GRX_family"/>
    <property type="match status" value="1"/>
</dbReference>